<dbReference type="EMBL" id="GL832981">
    <property type="protein sequence ID" value="EGD78201.1"/>
    <property type="molecule type" value="Genomic_DNA"/>
</dbReference>
<dbReference type="STRING" id="946362.F2UM52"/>
<reference evidence="3" key="1">
    <citation type="submission" date="2009-08" db="EMBL/GenBank/DDBJ databases">
        <title>Annotation of Salpingoeca rosetta.</title>
        <authorList>
            <consortium name="The Broad Institute Genome Sequencing Platform"/>
            <person name="Russ C."/>
            <person name="Cuomo C."/>
            <person name="Burger G."/>
            <person name="Gray M.W."/>
            <person name="Holland P.W.H."/>
            <person name="King N."/>
            <person name="Lang F.B.F."/>
            <person name="Roger A.J."/>
            <person name="Ruiz-Trillo I."/>
            <person name="Young S.K."/>
            <person name="Zeng Q."/>
            <person name="Gargeya S."/>
            <person name="Alvarado L."/>
            <person name="Berlin A."/>
            <person name="Chapman S.B."/>
            <person name="Chen Z."/>
            <person name="Freedman E."/>
            <person name="Gellesch M."/>
            <person name="Goldberg J."/>
            <person name="Griggs A."/>
            <person name="Gujja S."/>
            <person name="Heilman E."/>
            <person name="Heiman D."/>
            <person name="Howarth C."/>
            <person name="Mehta T."/>
            <person name="Neiman D."/>
            <person name="Pearson M."/>
            <person name="Roberts A."/>
            <person name="Saif S."/>
            <person name="Shea T."/>
            <person name="Shenoy N."/>
            <person name="Sisk P."/>
            <person name="Stolte C."/>
            <person name="Sykes S."/>
            <person name="White J."/>
            <person name="Yandava C."/>
            <person name="Haas B."/>
            <person name="Nusbaum C."/>
            <person name="Birren B."/>
        </authorList>
    </citation>
    <scope>NUCLEOTIDE SEQUENCE [LARGE SCALE GENOMIC DNA]</scope>
    <source>
        <strain evidence="3">ATCC 50818</strain>
    </source>
</reference>
<dbReference type="SUPFAM" id="SSF109905">
    <property type="entry name" value="Surp module (SWAP domain)"/>
    <property type="match status" value="1"/>
</dbReference>
<dbReference type="InterPro" id="IPR008942">
    <property type="entry name" value="ENTH_VHS"/>
</dbReference>
<dbReference type="AlphaFoldDB" id="F2UM52"/>
<sequence>MELDEEERQAIDTMAEFVARNGPTFEAMTRAKQRHNTKLAFLYQGHKHHGYYRAKVAELKMAEAAALKTHKAAGSAEATKIAHFKAQLLKRVMDTGTKAHIKEATFWSIEQRFSTKGFFELVLALQQRALSAEEPEKRIRCLLLAANMLYHGTRLRVHDLVSPLQTAMPALCFSVISTGDDGKHVVDQLLRVWAGDAVFPAPLMSSLESTCAGRVPPRPLLSDLPPARDEDAPLYATTPAALMMNAMRENNDFEPIDVEQLQPLPYDRPSSQHIQDALQEFFAPSKGKRTADGWERGALDQHYKRAPSWMQEQQHQHEPFGRGNGDYD</sequence>
<dbReference type="GO" id="GO:0048471">
    <property type="term" value="C:perinuclear region of cytoplasm"/>
    <property type="evidence" value="ECO:0007669"/>
    <property type="project" value="TreeGrafter"/>
</dbReference>
<dbReference type="PROSITE" id="PS50128">
    <property type="entry name" value="SURP"/>
    <property type="match status" value="1"/>
</dbReference>
<evidence type="ECO:0000313" key="4">
    <source>
        <dbReference type="Proteomes" id="UP000007799"/>
    </source>
</evidence>
<dbReference type="InParanoid" id="F2UM52"/>
<dbReference type="SMART" id="SM00648">
    <property type="entry name" value="SWAP"/>
    <property type="match status" value="1"/>
</dbReference>
<dbReference type="Pfam" id="PF25127">
    <property type="entry name" value="DUF7819"/>
    <property type="match status" value="1"/>
</dbReference>
<dbReference type="Pfam" id="PF01805">
    <property type="entry name" value="Surp"/>
    <property type="match status" value="1"/>
</dbReference>
<gene>
    <name evidence="3" type="ORF">PTSG_12832</name>
</gene>
<dbReference type="InterPro" id="IPR006569">
    <property type="entry name" value="CID_dom"/>
</dbReference>
<organism evidence="4">
    <name type="scientific">Salpingoeca rosetta (strain ATCC 50818 / BSB-021)</name>
    <dbReference type="NCBI Taxonomy" id="946362"/>
    <lineage>
        <taxon>Eukaryota</taxon>
        <taxon>Choanoflagellata</taxon>
        <taxon>Craspedida</taxon>
        <taxon>Salpingoecidae</taxon>
        <taxon>Salpingoeca</taxon>
    </lineage>
</organism>
<dbReference type="Gene3D" id="1.10.10.790">
    <property type="entry name" value="Surp module"/>
    <property type="match status" value="1"/>
</dbReference>
<dbReference type="GO" id="GO:0006874">
    <property type="term" value="P:intracellular calcium ion homeostasis"/>
    <property type="evidence" value="ECO:0007669"/>
    <property type="project" value="TreeGrafter"/>
</dbReference>
<dbReference type="GeneID" id="16070432"/>
<dbReference type="GO" id="GO:0006396">
    <property type="term" value="P:RNA processing"/>
    <property type="evidence" value="ECO:0007669"/>
    <property type="project" value="InterPro"/>
</dbReference>
<evidence type="ECO:0000259" key="2">
    <source>
        <dbReference type="PROSITE" id="PS50128"/>
    </source>
</evidence>
<dbReference type="InterPro" id="IPR000061">
    <property type="entry name" value="Surp"/>
</dbReference>
<dbReference type="KEGG" id="sre:PTSG_12832"/>
<feature type="domain" description="SURP motif" evidence="2">
    <location>
        <begin position="10"/>
        <end position="52"/>
    </location>
</feature>
<dbReference type="OrthoDB" id="21470at2759"/>
<dbReference type="Gene3D" id="1.25.40.90">
    <property type="match status" value="1"/>
</dbReference>
<dbReference type="GO" id="GO:0003723">
    <property type="term" value="F:RNA binding"/>
    <property type="evidence" value="ECO:0007669"/>
    <property type="project" value="InterPro"/>
</dbReference>
<proteinExistence type="predicted"/>
<name>F2UM52_SALR5</name>
<protein>
    <recommendedName>
        <fullName evidence="2">SURP motif domain-containing protein</fullName>
    </recommendedName>
</protein>
<dbReference type="Proteomes" id="UP000007799">
    <property type="component" value="Unassembled WGS sequence"/>
</dbReference>
<dbReference type="PANTHER" id="PTHR12323">
    <property type="entry name" value="SR-RELATED CTD ASSOCIATED FACTOR 6"/>
    <property type="match status" value="1"/>
</dbReference>
<dbReference type="Pfam" id="PF04818">
    <property type="entry name" value="CID"/>
    <property type="match status" value="1"/>
</dbReference>
<evidence type="ECO:0000256" key="1">
    <source>
        <dbReference type="SAM" id="MobiDB-lite"/>
    </source>
</evidence>
<dbReference type="InterPro" id="IPR056721">
    <property type="entry name" value="DUF7819"/>
</dbReference>
<accession>F2UM52</accession>
<evidence type="ECO:0000313" key="3">
    <source>
        <dbReference type="EMBL" id="EGD78201.1"/>
    </source>
</evidence>
<dbReference type="PANTHER" id="PTHR12323:SF0">
    <property type="entry name" value="CALCIUM HOMEOSTASIS ENDOPLASMIC RETICULUM PROTEIN"/>
    <property type="match status" value="1"/>
</dbReference>
<dbReference type="InterPro" id="IPR035967">
    <property type="entry name" value="SWAP/Surp_sf"/>
</dbReference>
<feature type="region of interest" description="Disordered" evidence="1">
    <location>
        <begin position="305"/>
        <end position="328"/>
    </location>
</feature>
<dbReference type="RefSeq" id="XP_004989877.1">
    <property type="nucleotide sequence ID" value="XM_004989820.1"/>
</dbReference>
<dbReference type="eggNOG" id="KOG0007">
    <property type="taxonomic scope" value="Eukaryota"/>
</dbReference>
<keyword evidence="4" id="KW-1185">Reference proteome</keyword>